<dbReference type="InterPro" id="IPR005801">
    <property type="entry name" value="ADC_synthase"/>
</dbReference>
<sequence>MQVFTRSIVGGASAEAVLRRLSDRARQRGLPPPAALTGDWFGGGAVLVPSVSIGPQDDPFAVLDAFDSEDAASTADVPEGAVGGGWIGYLGYGLTDPGRHAQPRRLPLSAWGWTDHVLRRDREGQWWFESLGPADPALVDELTALVSDADLGSPSAPGSSTDLASPQHSQWQVGPVRQPDADLHRKAVRGCVEQIAAGEIFQANICSRFAVPFTGDPLEVFAAGSERFRPARAAYVAGDWGAVASLSPELFLARSGDVVHSSPIKGTLPRRGPQDDANAELLRASAKDVAENVMIVDMARNDLGRVASTGRVTVPKLLDVQPHPGVWHLVSDVRAEVPAGLSNSRLLEATFPPASVTGAPKVRALEVIGELEDVARDVYCGAVGMVSPAAGLELNVAIRTLEYSNGMLHLGVGGGITADSDPEREWQECLTKAAPLLSLLRSGTSQQSTDTATASTC</sequence>
<gene>
    <name evidence="2" type="ORF">GCM10009533_29480</name>
</gene>
<comment type="caution">
    <text evidence="2">The sequence shown here is derived from an EMBL/GenBank/DDBJ whole genome shotgun (WGS) entry which is preliminary data.</text>
</comment>
<dbReference type="PANTHER" id="PTHR11236">
    <property type="entry name" value="AMINOBENZOATE/ANTHRANILATE SYNTHASE"/>
    <property type="match status" value="1"/>
</dbReference>
<protein>
    <submittedName>
        <fullName evidence="2">Aminodeoxychorismate synthase component I</fullName>
    </submittedName>
</protein>
<name>A0ABN1CWW1_SACER</name>
<dbReference type="PRINTS" id="PR00095">
    <property type="entry name" value="ANTSNTHASEI"/>
</dbReference>
<dbReference type="NCBIfam" id="TIGR00553">
    <property type="entry name" value="pabB"/>
    <property type="match status" value="1"/>
</dbReference>
<dbReference type="EMBL" id="BAAAGS010000017">
    <property type="protein sequence ID" value="GAA0528323.1"/>
    <property type="molecule type" value="Genomic_DNA"/>
</dbReference>
<dbReference type="Pfam" id="PF00425">
    <property type="entry name" value="Chorismate_bind"/>
    <property type="match status" value="1"/>
</dbReference>
<dbReference type="PANTHER" id="PTHR11236:SF50">
    <property type="entry name" value="AMINODEOXYCHORISMATE SYNTHASE COMPONENT 1"/>
    <property type="match status" value="1"/>
</dbReference>
<dbReference type="Proteomes" id="UP001500729">
    <property type="component" value="Unassembled WGS sequence"/>
</dbReference>
<feature type="domain" description="Chorismate-utilising enzyme C-terminal" evidence="1">
    <location>
        <begin position="184"/>
        <end position="432"/>
    </location>
</feature>
<evidence type="ECO:0000313" key="3">
    <source>
        <dbReference type="Proteomes" id="UP001500729"/>
    </source>
</evidence>
<dbReference type="Gene3D" id="3.60.120.10">
    <property type="entry name" value="Anthranilate synthase"/>
    <property type="match status" value="1"/>
</dbReference>
<dbReference type="InterPro" id="IPR019999">
    <property type="entry name" value="Anth_synth_I-like"/>
</dbReference>
<dbReference type="SUPFAM" id="SSF56322">
    <property type="entry name" value="ADC synthase"/>
    <property type="match status" value="1"/>
</dbReference>
<dbReference type="RefSeq" id="WP_009944279.1">
    <property type="nucleotide sequence ID" value="NZ_BAAAGS010000017.1"/>
</dbReference>
<keyword evidence="3" id="KW-1185">Reference proteome</keyword>
<organism evidence="2 3">
    <name type="scientific">Saccharopolyspora erythraea</name>
    <name type="common">Streptomyces erythraeus</name>
    <dbReference type="NCBI Taxonomy" id="1836"/>
    <lineage>
        <taxon>Bacteria</taxon>
        <taxon>Bacillati</taxon>
        <taxon>Actinomycetota</taxon>
        <taxon>Actinomycetes</taxon>
        <taxon>Pseudonocardiales</taxon>
        <taxon>Pseudonocardiaceae</taxon>
        <taxon>Saccharopolyspora</taxon>
    </lineage>
</organism>
<dbReference type="InterPro" id="IPR005802">
    <property type="entry name" value="ADC_synth_comp_1"/>
</dbReference>
<evidence type="ECO:0000259" key="1">
    <source>
        <dbReference type="Pfam" id="PF00425"/>
    </source>
</evidence>
<dbReference type="InterPro" id="IPR015890">
    <property type="entry name" value="Chorismate_C"/>
</dbReference>
<evidence type="ECO:0000313" key="2">
    <source>
        <dbReference type="EMBL" id="GAA0528323.1"/>
    </source>
</evidence>
<dbReference type="NCBIfam" id="NF004530">
    <property type="entry name" value="PRK05877.1"/>
    <property type="match status" value="1"/>
</dbReference>
<proteinExistence type="predicted"/>
<accession>A0ABN1CWW1</accession>
<reference evidence="2 3" key="1">
    <citation type="journal article" date="2019" name="Int. J. Syst. Evol. Microbiol.">
        <title>The Global Catalogue of Microorganisms (GCM) 10K type strain sequencing project: providing services to taxonomists for standard genome sequencing and annotation.</title>
        <authorList>
            <consortium name="The Broad Institute Genomics Platform"/>
            <consortium name="The Broad Institute Genome Sequencing Center for Infectious Disease"/>
            <person name="Wu L."/>
            <person name="Ma J."/>
        </authorList>
    </citation>
    <scope>NUCLEOTIDE SEQUENCE [LARGE SCALE GENOMIC DNA]</scope>
    <source>
        <strain evidence="2 3">JCM 10303</strain>
    </source>
</reference>